<reference evidence="3" key="2">
    <citation type="submission" date="2001-10" db="EMBL/GenBank/DDBJ databases">
        <title>Oryza sativa nipponbare(GA3) genomic DNA, chromosome 6, PAC clone:P0001H02.</title>
        <authorList>
            <person name="Sasaki T."/>
            <person name="Matsumoto T."/>
            <person name="Yamamoto K."/>
        </authorList>
    </citation>
    <scope>NUCLEOTIDE SEQUENCE</scope>
</reference>
<dbReference type="Gene3D" id="3.90.70.10">
    <property type="entry name" value="Cysteine proteinases"/>
    <property type="match status" value="1"/>
</dbReference>
<dbReference type="InterPro" id="IPR000668">
    <property type="entry name" value="Peptidase_C1A_C"/>
</dbReference>
<reference evidence="2" key="1">
    <citation type="submission" date="2000-06" db="EMBL/GenBank/DDBJ databases">
        <title>Oryza sativa nipponbare(GA3) genomic DNA, chromosome 6, PAC clone:P0679C08.</title>
        <authorList>
            <person name="Sasaki T."/>
            <person name="Matsumoto T."/>
            <person name="Yamamoto K."/>
        </authorList>
    </citation>
    <scope>NUCLEOTIDE SEQUENCE</scope>
</reference>
<dbReference type="GO" id="GO:0006508">
    <property type="term" value="P:proteolysis"/>
    <property type="evidence" value="ECO:0007669"/>
    <property type="project" value="InterPro"/>
</dbReference>
<gene>
    <name evidence="3" type="ORF">P0001H02.7</name>
    <name evidence="2" type="ORF">P0679C08.45</name>
</gene>
<proteinExistence type="predicted"/>
<dbReference type="AlphaFoldDB" id="Q5VNV7"/>
<dbReference type="CDD" id="cd02619">
    <property type="entry name" value="Peptidase_C1"/>
    <property type="match status" value="1"/>
</dbReference>
<evidence type="ECO:0000259" key="1">
    <source>
        <dbReference type="Pfam" id="PF00112"/>
    </source>
</evidence>
<dbReference type="EMBL" id="AP002542">
    <property type="protein sequence ID" value="BAD67890.1"/>
    <property type="molecule type" value="Genomic_DNA"/>
</dbReference>
<feature type="domain" description="Peptidase C1A papain C-terminal" evidence="1">
    <location>
        <begin position="140"/>
        <end position="227"/>
    </location>
</feature>
<dbReference type="Pfam" id="PF00112">
    <property type="entry name" value="Peptidase_C1"/>
    <property type="match status" value="1"/>
</dbReference>
<protein>
    <recommendedName>
        <fullName evidence="1">Peptidase C1A papain C-terminal domain-containing protein</fullName>
    </recommendedName>
</protein>
<evidence type="ECO:0000313" key="3">
    <source>
        <dbReference type="EMBL" id="BAD68868.1"/>
    </source>
</evidence>
<accession>Q5VNV7</accession>
<sequence length="240" mass="26859">MGELGTPGNEQSLSVYTKTVNCSIIRAPAMTRLIVNHFNDTCIFHSLGAATESHYKRRGALSIPKEDFEVTLSIDDYVSQYNKMISGELGTEPGGGRGQSRMHVALRVLQEIGIAAEDPGLEGMRYKIYNWKMINKEDVKFKEIAEEIGIKARVMAAGFKISSNFRTTKPGEIYSYEPNKREKNEDGVTRSHCVLVVGFGRREGQEYLVYQNSAGIEFGEEGFGRVYLKDVLRMATLNVI</sequence>
<name>Q5VNV7_ORYSJ</name>
<reference evidence="4" key="4">
    <citation type="journal article" date="2008" name="Nucleic Acids Res.">
        <title>The rice annotation project database (RAP-DB): 2008 update.</title>
        <authorList>
            <consortium name="The rice annotation project (RAP)"/>
        </authorList>
    </citation>
    <scope>GENOME REANNOTATION</scope>
    <source>
        <strain evidence="4">cv. Nipponbare</strain>
    </source>
</reference>
<dbReference type="InterPro" id="IPR038765">
    <property type="entry name" value="Papain-like_cys_pep_sf"/>
</dbReference>
<evidence type="ECO:0000313" key="2">
    <source>
        <dbReference type="EMBL" id="BAD67890.1"/>
    </source>
</evidence>
<dbReference type="MEROPS" id="C01.092"/>
<organism evidence="3 4">
    <name type="scientific">Oryza sativa subsp. japonica</name>
    <name type="common">Rice</name>
    <dbReference type="NCBI Taxonomy" id="39947"/>
    <lineage>
        <taxon>Eukaryota</taxon>
        <taxon>Viridiplantae</taxon>
        <taxon>Streptophyta</taxon>
        <taxon>Embryophyta</taxon>
        <taxon>Tracheophyta</taxon>
        <taxon>Spermatophyta</taxon>
        <taxon>Magnoliopsida</taxon>
        <taxon>Liliopsida</taxon>
        <taxon>Poales</taxon>
        <taxon>Poaceae</taxon>
        <taxon>BOP clade</taxon>
        <taxon>Oryzoideae</taxon>
        <taxon>Oryzeae</taxon>
        <taxon>Oryzinae</taxon>
        <taxon>Oryza</taxon>
        <taxon>Oryza sativa</taxon>
    </lineage>
</organism>
<evidence type="ECO:0000313" key="4">
    <source>
        <dbReference type="Proteomes" id="UP000000763"/>
    </source>
</evidence>
<dbReference type="Proteomes" id="UP000000763">
    <property type="component" value="Chromosome 6"/>
</dbReference>
<dbReference type="EMBL" id="AP004234">
    <property type="protein sequence ID" value="BAD68868.1"/>
    <property type="molecule type" value="Genomic_DNA"/>
</dbReference>
<dbReference type="SUPFAM" id="SSF54001">
    <property type="entry name" value="Cysteine proteinases"/>
    <property type="match status" value="1"/>
</dbReference>
<reference evidence="4" key="3">
    <citation type="journal article" date="2005" name="Nature">
        <title>The map-based sequence of the rice genome.</title>
        <authorList>
            <consortium name="International rice genome sequencing project (IRGSP)"/>
            <person name="Matsumoto T."/>
            <person name="Wu J."/>
            <person name="Kanamori H."/>
            <person name="Katayose Y."/>
            <person name="Fujisawa M."/>
            <person name="Namiki N."/>
            <person name="Mizuno H."/>
            <person name="Yamamoto K."/>
            <person name="Antonio B.A."/>
            <person name="Baba T."/>
            <person name="Sakata K."/>
            <person name="Nagamura Y."/>
            <person name="Aoki H."/>
            <person name="Arikawa K."/>
            <person name="Arita K."/>
            <person name="Bito T."/>
            <person name="Chiden Y."/>
            <person name="Fujitsuka N."/>
            <person name="Fukunaka R."/>
            <person name="Hamada M."/>
            <person name="Harada C."/>
            <person name="Hayashi A."/>
            <person name="Hijishita S."/>
            <person name="Honda M."/>
            <person name="Hosokawa S."/>
            <person name="Ichikawa Y."/>
            <person name="Idonuma A."/>
            <person name="Iijima M."/>
            <person name="Ikeda M."/>
            <person name="Ikeno M."/>
            <person name="Ito K."/>
            <person name="Ito S."/>
            <person name="Ito T."/>
            <person name="Ito Y."/>
            <person name="Ito Y."/>
            <person name="Iwabuchi A."/>
            <person name="Kamiya K."/>
            <person name="Karasawa W."/>
            <person name="Kurita K."/>
            <person name="Katagiri S."/>
            <person name="Kikuta A."/>
            <person name="Kobayashi H."/>
            <person name="Kobayashi N."/>
            <person name="Machita K."/>
            <person name="Maehara T."/>
            <person name="Masukawa M."/>
            <person name="Mizubayashi T."/>
            <person name="Mukai Y."/>
            <person name="Nagasaki H."/>
            <person name="Nagata Y."/>
            <person name="Naito S."/>
            <person name="Nakashima M."/>
            <person name="Nakama Y."/>
            <person name="Nakamichi Y."/>
            <person name="Nakamura M."/>
            <person name="Meguro A."/>
            <person name="Negishi M."/>
            <person name="Ohta I."/>
            <person name="Ohta T."/>
            <person name="Okamoto M."/>
            <person name="Ono N."/>
            <person name="Saji S."/>
            <person name="Sakaguchi M."/>
            <person name="Sakai K."/>
            <person name="Shibata M."/>
            <person name="Shimokawa T."/>
            <person name="Song J."/>
            <person name="Takazaki Y."/>
            <person name="Terasawa K."/>
            <person name="Tsugane M."/>
            <person name="Tsuji K."/>
            <person name="Ueda S."/>
            <person name="Waki K."/>
            <person name="Yamagata H."/>
            <person name="Yamamoto M."/>
            <person name="Yamamoto S."/>
            <person name="Yamane H."/>
            <person name="Yoshiki S."/>
            <person name="Yoshihara R."/>
            <person name="Yukawa K."/>
            <person name="Zhong H."/>
            <person name="Yano M."/>
            <person name="Yuan Q."/>
            <person name="Ouyang S."/>
            <person name="Liu J."/>
            <person name="Jones K.M."/>
            <person name="Gansberger K."/>
            <person name="Moffat K."/>
            <person name="Hill J."/>
            <person name="Bera J."/>
            <person name="Fadrosh D."/>
            <person name="Jin S."/>
            <person name="Johri S."/>
            <person name="Kim M."/>
            <person name="Overton L."/>
            <person name="Reardon M."/>
            <person name="Tsitrin T."/>
            <person name="Vuong H."/>
            <person name="Weaver B."/>
            <person name="Ciecko A."/>
            <person name="Tallon L."/>
            <person name="Jackson J."/>
            <person name="Pai G."/>
            <person name="Aken S.V."/>
            <person name="Utterback T."/>
            <person name="Reidmuller S."/>
            <person name="Feldblyum T."/>
            <person name="Hsiao J."/>
            <person name="Zismann V."/>
            <person name="Iobst S."/>
            <person name="de Vazeille A.R."/>
            <person name="Buell C.R."/>
            <person name="Ying K."/>
            <person name="Li Y."/>
            <person name="Lu T."/>
            <person name="Huang Y."/>
            <person name="Zhao Q."/>
            <person name="Feng Q."/>
            <person name="Zhang L."/>
            <person name="Zhu J."/>
            <person name="Weng Q."/>
            <person name="Mu J."/>
            <person name="Lu Y."/>
            <person name="Fan D."/>
            <person name="Liu Y."/>
            <person name="Guan J."/>
            <person name="Zhang Y."/>
            <person name="Yu S."/>
            <person name="Liu X."/>
            <person name="Zhang Y."/>
            <person name="Hong G."/>
            <person name="Han B."/>
            <person name="Choisne N."/>
            <person name="Demange N."/>
            <person name="Orjeda G."/>
            <person name="Samain S."/>
            <person name="Cattolico L."/>
            <person name="Pelletier E."/>
            <person name="Couloux A."/>
            <person name="Segurens B."/>
            <person name="Wincker P."/>
            <person name="D'Hont A."/>
            <person name="Scarpelli C."/>
            <person name="Weissenbach J."/>
            <person name="Salanoubat M."/>
            <person name="Quetier F."/>
            <person name="Yu Y."/>
            <person name="Kim H.R."/>
            <person name="Rambo T."/>
            <person name="Currie J."/>
            <person name="Collura K."/>
            <person name="Luo M."/>
            <person name="Yang T."/>
            <person name="Ammiraju J.S.S."/>
            <person name="Engler F."/>
            <person name="Soderlund C."/>
            <person name="Wing R.A."/>
            <person name="Palmer L.E."/>
            <person name="de la Bastide M."/>
            <person name="Spiegel L."/>
            <person name="Nascimento L."/>
            <person name="Zutavern T."/>
            <person name="O'Shaughnessy A."/>
            <person name="Dike S."/>
            <person name="Dedhia N."/>
            <person name="Preston R."/>
            <person name="Balija V."/>
            <person name="McCombie W.R."/>
            <person name="Chow T."/>
            <person name="Chen H."/>
            <person name="Chung M."/>
            <person name="Chen C."/>
            <person name="Shaw J."/>
            <person name="Wu H."/>
            <person name="Hsiao K."/>
            <person name="Chao Y."/>
            <person name="Chu M."/>
            <person name="Cheng C."/>
            <person name="Hour A."/>
            <person name="Lee P."/>
            <person name="Lin S."/>
            <person name="Lin Y."/>
            <person name="Liou J."/>
            <person name="Liu S."/>
            <person name="Hsing Y."/>
            <person name="Raghuvanshi S."/>
            <person name="Mohanty A."/>
            <person name="Bharti A.K."/>
            <person name="Gaur A."/>
            <person name="Gupta V."/>
            <person name="Kumar D."/>
            <person name="Ravi V."/>
            <person name="Vij S."/>
            <person name="Kapur A."/>
            <person name="Khurana P."/>
            <person name="Khurana P."/>
            <person name="Khurana J.P."/>
            <person name="Tyagi A.K."/>
            <person name="Gaikwad K."/>
            <person name="Singh A."/>
            <person name="Dalal V."/>
            <person name="Srivastava S."/>
            <person name="Dixit A."/>
            <person name="Pal A.K."/>
            <person name="Ghazi I.A."/>
            <person name="Yadav M."/>
            <person name="Pandit A."/>
            <person name="Bhargava A."/>
            <person name="Sureshbabu K."/>
            <person name="Batra K."/>
            <person name="Sharma T.R."/>
            <person name="Mohapatra T."/>
            <person name="Singh N.K."/>
            <person name="Messing J."/>
            <person name="Nelson A.B."/>
            <person name="Fuks G."/>
            <person name="Kavchok S."/>
            <person name="Keizer G."/>
            <person name="Linton E."/>
            <person name="Llaca V."/>
            <person name="Song R."/>
            <person name="Tanyolac B."/>
            <person name="Young S."/>
            <person name="Ho-Il K."/>
            <person name="Hahn J.H."/>
            <person name="Sangsakoo G."/>
            <person name="Vanavichit A."/>
            <person name="de Mattos Luiz.A.T."/>
            <person name="Zimmer P.D."/>
            <person name="Malone G."/>
            <person name="Dellagostin O."/>
            <person name="de Oliveira A.C."/>
            <person name="Bevan M."/>
            <person name="Bancroft I."/>
            <person name="Minx P."/>
            <person name="Cordum H."/>
            <person name="Wilson R."/>
            <person name="Cheng Z."/>
            <person name="Jin W."/>
            <person name="Jiang J."/>
            <person name="Leong S.A."/>
            <person name="Iwama H."/>
            <person name="Gojobori T."/>
            <person name="Itoh T."/>
            <person name="Niimura Y."/>
            <person name="Fujii Y."/>
            <person name="Habara T."/>
            <person name="Sakai H."/>
            <person name="Sato Y."/>
            <person name="Wilson G."/>
            <person name="Kumar K."/>
            <person name="McCouch S."/>
            <person name="Juretic N."/>
            <person name="Hoen D."/>
            <person name="Wright S."/>
            <person name="Bruskiewich R."/>
            <person name="Bureau T."/>
            <person name="Miyao A."/>
            <person name="Hirochika H."/>
            <person name="Nishikawa T."/>
            <person name="Kadowaki K."/>
            <person name="Sugiura M."/>
            <person name="Burr B."/>
            <person name="Sasaki T."/>
        </authorList>
    </citation>
    <scope>NUCLEOTIDE SEQUENCE [LARGE SCALE GENOMIC DNA]</scope>
    <source>
        <strain evidence="4">cv. Nipponbare</strain>
    </source>
</reference>
<dbReference type="GO" id="GO:0008234">
    <property type="term" value="F:cysteine-type peptidase activity"/>
    <property type="evidence" value="ECO:0007669"/>
    <property type="project" value="InterPro"/>
</dbReference>